<comment type="caution">
    <text evidence="1">The sequence shown here is derived from an EMBL/GenBank/DDBJ whole genome shotgun (WGS) entry which is preliminary data.</text>
</comment>
<keyword evidence="1" id="KW-0503">Monooxygenase</keyword>
<keyword evidence="1" id="KW-0560">Oxidoreductase</keyword>
<dbReference type="SUPFAM" id="SSF54909">
    <property type="entry name" value="Dimeric alpha+beta barrel"/>
    <property type="match status" value="1"/>
</dbReference>
<dbReference type="Proteomes" id="UP001499924">
    <property type="component" value="Unassembled WGS sequence"/>
</dbReference>
<sequence>MYARSTTVHGSPEHLDDGIAYARDDVMPAVRHMTGCIGLSMLCNRESGQSIVTTAWADEAAMHDSESGVWDLRRRMAEVLGGRPEVQEWEIALMHRMHEAHHGACTRVIWGSEAPERLDDHLDAVRMTLLAKMEDLPGFCSVSVMIDRESGRSATSVTYDSRQDMVAATEAATALRTDFARSIGMEITAMTEFDLALSHLRVPEMV</sequence>
<evidence type="ECO:0000313" key="1">
    <source>
        <dbReference type="EMBL" id="GAA3159589.1"/>
    </source>
</evidence>
<dbReference type="InterPro" id="IPR011008">
    <property type="entry name" value="Dimeric_a/b-barrel"/>
</dbReference>
<gene>
    <name evidence="1" type="ORF">GCM10010531_08740</name>
</gene>
<evidence type="ECO:0000313" key="2">
    <source>
        <dbReference type="Proteomes" id="UP001499924"/>
    </source>
</evidence>
<accession>A0ABP6NW26</accession>
<proteinExistence type="predicted"/>
<organism evidence="1 2">
    <name type="scientific">Blastococcus jejuensis</name>
    <dbReference type="NCBI Taxonomy" id="351224"/>
    <lineage>
        <taxon>Bacteria</taxon>
        <taxon>Bacillati</taxon>
        <taxon>Actinomycetota</taxon>
        <taxon>Actinomycetes</taxon>
        <taxon>Geodermatophilales</taxon>
        <taxon>Geodermatophilaceae</taxon>
        <taxon>Blastococcus</taxon>
    </lineage>
</organism>
<name>A0ABP6NW26_9ACTN</name>
<protein>
    <submittedName>
        <fullName evidence="1">Antibiotic biosynthesis monooxygenase</fullName>
    </submittedName>
</protein>
<dbReference type="RefSeq" id="WP_344687350.1">
    <property type="nucleotide sequence ID" value="NZ_BAAAVV010000002.1"/>
</dbReference>
<reference evidence="2" key="1">
    <citation type="journal article" date="2019" name="Int. J. Syst. Evol. Microbiol.">
        <title>The Global Catalogue of Microorganisms (GCM) 10K type strain sequencing project: providing services to taxonomists for standard genome sequencing and annotation.</title>
        <authorList>
            <consortium name="The Broad Institute Genomics Platform"/>
            <consortium name="The Broad Institute Genome Sequencing Center for Infectious Disease"/>
            <person name="Wu L."/>
            <person name="Ma J."/>
        </authorList>
    </citation>
    <scope>NUCLEOTIDE SEQUENCE [LARGE SCALE GENOMIC DNA]</scope>
    <source>
        <strain evidence="2">JCM 15614</strain>
    </source>
</reference>
<keyword evidence="2" id="KW-1185">Reference proteome</keyword>
<dbReference type="EMBL" id="BAAAVV010000002">
    <property type="protein sequence ID" value="GAA3159589.1"/>
    <property type="molecule type" value="Genomic_DNA"/>
</dbReference>
<dbReference type="GO" id="GO:0004497">
    <property type="term" value="F:monooxygenase activity"/>
    <property type="evidence" value="ECO:0007669"/>
    <property type="project" value="UniProtKB-KW"/>
</dbReference>